<proteinExistence type="predicted"/>
<organism evidence="2 3">
    <name type="scientific">Solibacillus kalamii</name>
    <dbReference type="NCBI Taxonomy" id="1748298"/>
    <lineage>
        <taxon>Bacteria</taxon>
        <taxon>Bacillati</taxon>
        <taxon>Bacillota</taxon>
        <taxon>Bacilli</taxon>
        <taxon>Bacillales</taxon>
        <taxon>Caryophanaceae</taxon>
        <taxon>Solibacillus</taxon>
    </lineage>
</organism>
<evidence type="ECO:0000313" key="2">
    <source>
        <dbReference type="EMBL" id="OUZ39965.1"/>
    </source>
</evidence>
<dbReference type="Proteomes" id="UP000196594">
    <property type="component" value="Unassembled WGS sequence"/>
</dbReference>
<keyword evidence="1" id="KW-0812">Transmembrane</keyword>
<dbReference type="RefSeq" id="WP_087616099.1">
    <property type="nucleotide sequence ID" value="NZ_JAFBEY010000001.1"/>
</dbReference>
<comment type="caution">
    <text evidence="2">The sequence shown here is derived from an EMBL/GenBank/DDBJ whole genome shotgun (WGS) entry which is preliminary data.</text>
</comment>
<accession>A0ABX3ZJQ6</accession>
<dbReference type="EMBL" id="NHNT01000002">
    <property type="protein sequence ID" value="OUZ39965.1"/>
    <property type="molecule type" value="Genomic_DNA"/>
</dbReference>
<reference evidence="2 3" key="1">
    <citation type="journal article" date="2017" name="Int. J. Syst. Evol. Microbiol.">
        <title>Solibacillus kalamii sp. nov., isolated from a high-efficiency particulate arrestance filter system used in the International Space Station.</title>
        <authorList>
            <person name="Checinska Sielaff A."/>
            <person name="Kumar R.M."/>
            <person name="Pal D."/>
            <person name="Mayilraj S."/>
            <person name="Venkateswaran K."/>
        </authorList>
    </citation>
    <scope>NUCLEOTIDE SEQUENCE [LARGE SCALE GENOMIC DNA]</scope>
    <source>
        <strain evidence="2 3">ISSFR-015</strain>
    </source>
</reference>
<feature type="transmembrane region" description="Helical" evidence="1">
    <location>
        <begin position="6"/>
        <end position="21"/>
    </location>
</feature>
<keyword evidence="3" id="KW-1185">Reference proteome</keyword>
<keyword evidence="1" id="KW-1133">Transmembrane helix</keyword>
<gene>
    <name evidence="2" type="ORF">CBM15_05495</name>
</gene>
<keyword evidence="1" id="KW-0472">Membrane</keyword>
<name>A0ABX3ZJQ6_9BACL</name>
<sequence length="154" mass="16661">MGLSSILMIAGIAVIIISLLFKDKSARVEKDVEDLSINIYQETNALKRRVKALEEELLVEPNFQVRKPSSVQQNSEQQAAFSSFQQVAAQVKAAQSNGTAPKVNPPKSTKPINGILVSQVLALNSQGLSIEEISKRSTLSHAQIHSIIANGGQQ</sequence>
<protein>
    <submittedName>
        <fullName evidence="2">Uncharacterized protein</fullName>
    </submittedName>
</protein>
<evidence type="ECO:0000313" key="3">
    <source>
        <dbReference type="Proteomes" id="UP000196594"/>
    </source>
</evidence>
<evidence type="ECO:0000256" key="1">
    <source>
        <dbReference type="SAM" id="Phobius"/>
    </source>
</evidence>